<proteinExistence type="predicted"/>
<reference evidence="1 2" key="1">
    <citation type="submission" date="2015-09" db="EMBL/GenBank/DDBJ databases">
        <authorList>
            <consortium name="Swine Surveillance"/>
        </authorList>
    </citation>
    <scope>NUCLEOTIDE SEQUENCE [LARGE SCALE GENOMIC DNA]</scope>
    <source>
        <strain evidence="1 2">CECT 8383</strain>
    </source>
</reference>
<dbReference type="OrthoDB" id="7356349at2"/>
<dbReference type="RefSeq" id="WP_058317445.1">
    <property type="nucleotide sequence ID" value="NZ_CYSF01000003.1"/>
</dbReference>
<dbReference type="Gene3D" id="3.30.70.1520">
    <property type="entry name" value="Heterotetrameric sarcosine oxidase"/>
    <property type="match status" value="1"/>
</dbReference>
<protein>
    <submittedName>
        <fullName evidence="1">Sarcosine oxidase, gamma subunit family</fullName>
    </submittedName>
</protein>
<dbReference type="STRING" id="340021.TM5383_00466"/>
<organism evidence="1 2">
    <name type="scientific">Thalassovita mediterranea</name>
    <dbReference type="NCBI Taxonomy" id="340021"/>
    <lineage>
        <taxon>Bacteria</taxon>
        <taxon>Pseudomonadati</taxon>
        <taxon>Pseudomonadota</taxon>
        <taxon>Alphaproteobacteria</taxon>
        <taxon>Rhodobacterales</taxon>
        <taxon>Roseobacteraceae</taxon>
        <taxon>Thalassovita</taxon>
    </lineage>
</organism>
<gene>
    <name evidence="1" type="ORF">TM5383_00466</name>
</gene>
<dbReference type="SUPFAM" id="SSF103025">
    <property type="entry name" value="Folate-binding domain"/>
    <property type="match status" value="1"/>
</dbReference>
<dbReference type="AlphaFoldDB" id="A0A0P1GM63"/>
<evidence type="ECO:0000313" key="1">
    <source>
        <dbReference type="EMBL" id="CUH83281.1"/>
    </source>
</evidence>
<accession>A0A0P1GM63</accession>
<dbReference type="EMBL" id="CYSF01000003">
    <property type="protein sequence ID" value="CUH83281.1"/>
    <property type="molecule type" value="Genomic_DNA"/>
</dbReference>
<evidence type="ECO:0000313" key="2">
    <source>
        <dbReference type="Proteomes" id="UP000051681"/>
    </source>
</evidence>
<dbReference type="Proteomes" id="UP000051681">
    <property type="component" value="Unassembled WGS sequence"/>
</dbReference>
<dbReference type="InterPro" id="IPR027266">
    <property type="entry name" value="TrmE/GcvT-like"/>
</dbReference>
<dbReference type="Gene3D" id="3.30.1360.120">
    <property type="entry name" value="Probable tRNA modification gtpase trme, domain 1"/>
    <property type="match status" value="1"/>
</dbReference>
<sequence length="196" mass="20902">MSDLKPLTPLGGDIARLDQIGVLRIAENPNLAIASLAARKGRSADVAQTVKAALQIELPQPGKSRRTVTHTVWWMGPDQWMLSAEHNAHELLADEVKAIVGDAASVTEQTDAWCCFEVSAHCEHGAASSEAALFALFERLCAVDVSQMVVEDATRTSIHHTGCFLIRKEDGFCVIGPRSSAGSLHHALVEVAGGLG</sequence>
<name>A0A0P1GM63_9RHOB</name>
<keyword evidence="2" id="KW-1185">Reference proteome</keyword>